<dbReference type="AlphaFoldDB" id="A0A5C8PRE6"/>
<keyword evidence="2" id="KW-1185">Reference proteome</keyword>
<organism evidence="1 2">
    <name type="scientific">Vineibacter terrae</name>
    <dbReference type="NCBI Taxonomy" id="2586908"/>
    <lineage>
        <taxon>Bacteria</taxon>
        <taxon>Pseudomonadati</taxon>
        <taxon>Pseudomonadota</taxon>
        <taxon>Alphaproteobacteria</taxon>
        <taxon>Hyphomicrobiales</taxon>
        <taxon>Vineibacter</taxon>
    </lineage>
</organism>
<name>A0A5C8PRE6_9HYPH</name>
<reference evidence="1 2" key="1">
    <citation type="submission" date="2019-06" db="EMBL/GenBank/DDBJ databases">
        <title>New taxonomy in bacterial strain CC-CFT640, isolated from vineyard.</title>
        <authorList>
            <person name="Lin S.-Y."/>
            <person name="Tsai C.-F."/>
            <person name="Young C.-C."/>
        </authorList>
    </citation>
    <scope>NUCLEOTIDE SEQUENCE [LARGE SCALE GENOMIC DNA]</scope>
    <source>
        <strain evidence="1 2">CC-CFT640</strain>
    </source>
</reference>
<accession>A0A5C8PRE6</accession>
<proteinExistence type="predicted"/>
<dbReference type="Proteomes" id="UP000321638">
    <property type="component" value="Unassembled WGS sequence"/>
</dbReference>
<evidence type="ECO:0000313" key="1">
    <source>
        <dbReference type="EMBL" id="TXL78266.1"/>
    </source>
</evidence>
<dbReference type="EMBL" id="VDUZ01000007">
    <property type="protein sequence ID" value="TXL78266.1"/>
    <property type="molecule type" value="Genomic_DNA"/>
</dbReference>
<sequence length="280" mass="30470">MTTDISALPAALTAPSFVFKGVTGGQTQVQVASTHLPWRGIDPMPGEATLNAIGACMWRRASAGALRFDKKSAFASARVEIRSAAYALYGHRHTPVLSPGFDAADELSAWFYSFAAVALNGPSRTFKARVDVTPAHRPTSKYRTAGELVAKRLRSSFGTHKPFAMGVVRLAGEDACEVRGIVSARHLADGEVAAALERAFPVKGVEVFFDDVPRIESDIRQLNRMRMTASDAGRLTGIVANPKVLGLARELYEQDLVELGRLQRARRRQKNAQIVSDVRH</sequence>
<protein>
    <submittedName>
        <fullName evidence="1">Uncharacterized protein</fullName>
    </submittedName>
</protein>
<gene>
    <name evidence="1" type="ORF">FHP25_08745</name>
</gene>
<dbReference type="RefSeq" id="WP_147846535.1">
    <property type="nucleotide sequence ID" value="NZ_VDUZ01000007.1"/>
</dbReference>
<comment type="caution">
    <text evidence="1">The sequence shown here is derived from an EMBL/GenBank/DDBJ whole genome shotgun (WGS) entry which is preliminary data.</text>
</comment>
<evidence type="ECO:0000313" key="2">
    <source>
        <dbReference type="Proteomes" id="UP000321638"/>
    </source>
</evidence>